<evidence type="ECO:0000256" key="1">
    <source>
        <dbReference type="SAM" id="MobiDB-lite"/>
    </source>
</evidence>
<evidence type="ECO:0000313" key="2">
    <source>
        <dbReference type="EMBL" id="GMR59963.1"/>
    </source>
</evidence>
<organism evidence="2 3">
    <name type="scientific">Pristionchus mayeri</name>
    <dbReference type="NCBI Taxonomy" id="1317129"/>
    <lineage>
        <taxon>Eukaryota</taxon>
        <taxon>Metazoa</taxon>
        <taxon>Ecdysozoa</taxon>
        <taxon>Nematoda</taxon>
        <taxon>Chromadorea</taxon>
        <taxon>Rhabditida</taxon>
        <taxon>Rhabditina</taxon>
        <taxon>Diplogasteromorpha</taxon>
        <taxon>Diplogasteroidea</taxon>
        <taxon>Neodiplogasteridae</taxon>
        <taxon>Pristionchus</taxon>
    </lineage>
</organism>
<evidence type="ECO:0000313" key="3">
    <source>
        <dbReference type="Proteomes" id="UP001328107"/>
    </source>
</evidence>
<gene>
    <name evidence="2" type="ORF">PMAYCL1PPCAC_30158</name>
</gene>
<feature type="non-terminal residue" evidence="2">
    <location>
        <position position="1"/>
    </location>
</feature>
<protein>
    <submittedName>
        <fullName evidence="2">Uncharacterized protein</fullName>
    </submittedName>
</protein>
<dbReference type="AlphaFoldDB" id="A0AAN5DBB3"/>
<feature type="region of interest" description="Disordered" evidence="1">
    <location>
        <begin position="394"/>
        <end position="426"/>
    </location>
</feature>
<comment type="caution">
    <text evidence="2">The sequence shown here is derived from an EMBL/GenBank/DDBJ whole genome shotgun (WGS) entry which is preliminary data.</text>
</comment>
<sequence length="447" mass="48520">SKKAGISLSLLPLIEMGKIFLLFTALVAGVSSFVYTCNEVKQILEEADFTVNGTRACVVLPESVKFPFNDEPYTSYLYNTYVVDTDTGEPYELSGLEENGSFCKEGNGPWMIKSDDHDQFKCSSAKYKYAEIVFIFTSDDPNIVQTTIAPTTKAFGKGTHVFVAPEGSLRIEKKSIDTEKETTFQLYSGAGQNEAEERFALMPEKFVAGASTVIIGPVTTLVIEDDVNLDLTLTSFEEDLFISAQPGFSFSVMTTGRANDLQSSRPNILVSTAYGINDDSFAYDAISITGTAKMDDDVGTLLTIDCDNRESGEKSTDIIDKTRDVIINKDCSSIDITYNGTLLAEEIGRSSEVIYLRIESSFDPVIYPSSDTTPKPTSVATPDVLVITTRRSLPPTSATSLSLPPSLPSTSRIPSTTTTKSPTTTSSTPLLPIHIFPIGIALLAVLQ</sequence>
<proteinExistence type="predicted"/>
<accession>A0AAN5DBB3</accession>
<dbReference type="EMBL" id="BTRK01000006">
    <property type="protein sequence ID" value="GMR59963.1"/>
    <property type="molecule type" value="Genomic_DNA"/>
</dbReference>
<reference evidence="3" key="1">
    <citation type="submission" date="2022-10" db="EMBL/GenBank/DDBJ databases">
        <title>Genome assembly of Pristionchus species.</title>
        <authorList>
            <person name="Yoshida K."/>
            <person name="Sommer R.J."/>
        </authorList>
    </citation>
    <scope>NUCLEOTIDE SEQUENCE [LARGE SCALE GENOMIC DNA]</scope>
    <source>
        <strain evidence="3">RS5460</strain>
    </source>
</reference>
<dbReference type="Proteomes" id="UP001328107">
    <property type="component" value="Unassembled WGS sequence"/>
</dbReference>
<keyword evidence="3" id="KW-1185">Reference proteome</keyword>
<name>A0AAN5DBB3_9BILA</name>